<dbReference type="AlphaFoldDB" id="A0A1B0AK45"/>
<reference evidence="1" key="2">
    <citation type="submission" date="2020-05" db="UniProtKB">
        <authorList>
            <consortium name="EnsemblMetazoa"/>
        </authorList>
    </citation>
    <scope>IDENTIFICATION</scope>
    <source>
        <strain evidence="1">IAEA</strain>
    </source>
</reference>
<dbReference type="VEuPathDB" id="VectorBase:GPAI048343"/>
<organism evidence="1 2">
    <name type="scientific">Glossina pallidipes</name>
    <name type="common">Tsetse fly</name>
    <dbReference type="NCBI Taxonomy" id="7398"/>
    <lineage>
        <taxon>Eukaryota</taxon>
        <taxon>Metazoa</taxon>
        <taxon>Ecdysozoa</taxon>
        <taxon>Arthropoda</taxon>
        <taxon>Hexapoda</taxon>
        <taxon>Insecta</taxon>
        <taxon>Pterygota</taxon>
        <taxon>Neoptera</taxon>
        <taxon>Endopterygota</taxon>
        <taxon>Diptera</taxon>
        <taxon>Brachycera</taxon>
        <taxon>Muscomorpha</taxon>
        <taxon>Hippoboscoidea</taxon>
        <taxon>Glossinidae</taxon>
        <taxon>Glossina</taxon>
    </lineage>
</organism>
<sequence>MCGRGPLKRTTTVRGIGEGTLSRHIDEEFGMGESSSSVGPTVFSSSFNEASQILSAEVDAKRKGWPEAVVTLTVGTGASLPVGLKALIELGGGGVESSSLPNSSALDENYSKLQSYNEIAEREASMRKPRLLYLGKNVQIEIENYAKQQIQSTLLE</sequence>
<evidence type="ECO:0000313" key="2">
    <source>
        <dbReference type="Proteomes" id="UP000092445"/>
    </source>
</evidence>
<reference evidence="2" key="1">
    <citation type="submission" date="2014-03" db="EMBL/GenBank/DDBJ databases">
        <authorList>
            <person name="Aksoy S."/>
            <person name="Warren W."/>
            <person name="Wilson R.K."/>
        </authorList>
    </citation>
    <scope>NUCLEOTIDE SEQUENCE [LARGE SCALE GENOMIC DNA]</scope>
    <source>
        <strain evidence="2">IAEA</strain>
    </source>
</reference>
<proteinExistence type="predicted"/>
<keyword evidence="2" id="KW-1185">Reference proteome</keyword>
<dbReference type="EnsemblMetazoa" id="GPAI048343-RA">
    <property type="protein sequence ID" value="GPAI048343-PA"/>
    <property type="gene ID" value="GPAI048343"/>
</dbReference>
<accession>A0A1B0AK45</accession>
<evidence type="ECO:0000313" key="1">
    <source>
        <dbReference type="EnsemblMetazoa" id="GPAI048343-PA"/>
    </source>
</evidence>
<dbReference type="Proteomes" id="UP000092445">
    <property type="component" value="Unassembled WGS sequence"/>
</dbReference>
<name>A0A1B0AK45_GLOPL</name>
<protein>
    <submittedName>
        <fullName evidence="1">Uncharacterized protein</fullName>
    </submittedName>
</protein>